<feature type="coiled-coil region" evidence="15">
    <location>
        <begin position="759"/>
        <end position="793"/>
    </location>
</feature>
<evidence type="ECO:0000256" key="3">
    <source>
        <dbReference type="ARBA" id="ARBA00022555"/>
    </source>
</evidence>
<feature type="binding site" evidence="14">
    <location>
        <position position="574"/>
    </location>
    <ligand>
        <name>Zn(2+)</name>
        <dbReference type="ChEBI" id="CHEBI:29105"/>
    </ligand>
</feature>
<dbReference type="STRING" id="216946.STURO_v1c10230"/>
<feature type="binding site" evidence="14">
    <location>
        <position position="677"/>
    </location>
    <ligand>
        <name>Zn(2+)</name>
        <dbReference type="ChEBI" id="CHEBI:29105"/>
    </ligand>
</feature>
<dbReference type="Proteomes" id="UP000067243">
    <property type="component" value="Chromosome"/>
</dbReference>
<evidence type="ECO:0000256" key="1">
    <source>
        <dbReference type="ARBA" id="ARBA00008226"/>
    </source>
</evidence>
<name>A0A0K1P7K3_9MOLU</name>
<dbReference type="PATRIC" id="fig|216946.3.peg.1063"/>
<keyword evidence="15" id="KW-0175">Coiled coil</keyword>
<dbReference type="NCBIfam" id="TIGR00344">
    <property type="entry name" value="alaS"/>
    <property type="match status" value="1"/>
</dbReference>
<evidence type="ECO:0000256" key="15">
    <source>
        <dbReference type="SAM" id="Coils"/>
    </source>
</evidence>
<dbReference type="InterPro" id="IPR018164">
    <property type="entry name" value="Ala-tRNA-synth_IIc_N"/>
</dbReference>
<sequence>MKNLSTNQIRDMWIKYFKEKNHHFLEPVSLVPVNDPSLLWINSGVATLKPYFDGRLVPPSPRLTNSQKSIRTNDIENVGITARHQTMFEMLGNFSIGDYFKKEAISMAWELLTSDQWFGIDKDLLYITVYEEDIEAYEIWTKEIKIKEDHIFKGGKDTNFWDVGQGPCGPNTEIFFDRGNEWDKNNLGTKLLKDDIENDRYIEIWNIVFSQFNNDGSNNYTELPRKNIDTGAGLERLASIFQNTPTNFETDLFLSTIRKVEKLANNEFKYIYNNYQNIDTNQQKINTAFKVIADHIRAVVFAISDGVFPSNKDRGYIIRRLIRRSSVYGRKLLINEAFLYKLVEIVVESMSYFYPYINEKKELVKEVILEEENKFLKTLNKGYDLLESIIENKKFVSAQDALLLFESYGFPIELTSELSSEKNVKIDLENYYNLLENVKELSRKARKSDKAWNKQSPILTSLSVESEFVGYELDECESYVNFLFWDDKALQKATNQTVYAIFDKTPFYAEKGGQAADNGFIIDENNNYYKVIDVQQGPNKQNIHTIIVDGEINLNQKFKLIIDKDKRHYTMKNHSGTHILQAAIQEVLGKEALQNGSYNDENGFRIDISYKRPPSISEVKRIHNVIEREIKNDLKCEVIYCSLKEALDDYNALALFTEKYDSTVRVIKFGSFSCELCGGTHVKSTKEIEDLLITNIESKGSGLYRYSALTSYSAINNYLNNLQNLFKEEVEKIREKVISYKNVVSCEKILNKLESFNKIKLKKDNIDEVKVLVEEIKEENRKLQKEFRDLSVENNIKKYKNTNFIKKENYNEIVLEVNDLDDYETKVLIDTLQNKHENLILHIININKSTYYVSVAKDLTNEFSAINIFKNVTSHCLKGGGNQLLAQGKIIK</sequence>
<dbReference type="InterPro" id="IPR012947">
    <property type="entry name" value="tRNA_SAD"/>
</dbReference>
<feature type="binding site" evidence="14">
    <location>
        <position position="681"/>
    </location>
    <ligand>
        <name>Zn(2+)</name>
        <dbReference type="ChEBI" id="CHEBI:29105"/>
    </ligand>
</feature>
<dbReference type="EC" id="6.1.1.7" evidence="14"/>
<evidence type="ECO:0000259" key="16">
    <source>
        <dbReference type="PROSITE" id="PS50860"/>
    </source>
</evidence>
<dbReference type="EMBL" id="CP012328">
    <property type="protein sequence ID" value="AKU80273.1"/>
    <property type="molecule type" value="Genomic_DNA"/>
</dbReference>
<dbReference type="InterPro" id="IPR018163">
    <property type="entry name" value="Thr/Ala-tRNA-synth_IIc_edit"/>
</dbReference>
<comment type="function">
    <text evidence="12 14">Catalyzes the attachment of alanine to tRNA(Ala) in a two-step reaction: alanine is first activated by ATP to form Ala-AMP and then transferred to the acceptor end of tRNA(Ala). Also edits incorrectly charged Ser-tRNA(Ala) and Gly-tRNA(Ala) via its editing domain.</text>
</comment>
<keyword evidence="9 14" id="KW-0694">RNA-binding</keyword>
<keyword evidence="10 14" id="KW-0648">Protein biosynthesis</keyword>
<comment type="similarity">
    <text evidence="1 14">Belongs to the class-II aminoacyl-tRNA synthetase family.</text>
</comment>
<dbReference type="InterPro" id="IPR002318">
    <property type="entry name" value="Ala-tRNA-lgiase_IIc"/>
</dbReference>
<keyword evidence="8 14" id="KW-0067">ATP-binding</keyword>
<dbReference type="OrthoDB" id="9803884at2"/>
<dbReference type="GO" id="GO:0004813">
    <property type="term" value="F:alanine-tRNA ligase activity"/>
    <property type="evidence" value="ECO:0007669"/>
    <property type="project" value="UniProtKB-UniRule"/>
</dbReference>
<dbReference type="SUPFAM" id="SSF55681">
    <property type="entry name" value="Class II aaRS and biotin synthetases"/>
    <property type="match status" value="1"/>
</dbReference>
<dbReference type="FunFam" id="3.30.980.10:FF:000004">
    <property type="entry name" value="Alanine--tRNA ligase, cytoplasmic"/>
    <property type="match status" value="1"/>
</dbReference>
<comment type="subcellular location">
    <subcellularLocation>
        <location evidence="14">Cytoplasm</location>
    </subcellularLocation>
</comment>
<gene>
    <name evidence="14 17" type="primary">alaS</name>
    <name evidence="17" type="ORF">STURON_001027</name>
</gene>
<dbReference type="PRINTS" id="PR00980">
    <property type="entry name" value="TRNASYNTHALA"/>
</dbReference>
<dbReference type="CDD" id="cd00673">
    <property type="entry name" value="AlaRS_core"/>
    <property type="match status" value="1"/>
</dbReference>
<dbReference type="Gene3D" id="3.30.930.10">
    <property type="entry name" value="Bira Bifunctional Protein, Domain 2"/>
    <property type="match status" value="1"/>
</dbReference>
<proteinExistence type="inferred from homology"/>
<evidence type="ECO:0000256" key="13">
    <source>
        <dbReference type="ARBA" id="ARBA00048300"/>
    </source>
</evidence>
<dbReference type="InterPro" id="IPR018165">
    <property type="entry name" value="Ala-tRNA-synth_IIc_core"/>
</dbReference>
<dbReference type="GO" id="GO:0005829">
    <property type="term" value="C:cytosol"/>
    <property type="evidence" value="ECO:0007669"/>
    <property type="project" value="TreeGrafter"/>
</dbReference>
<feature type="domain" description="Alanyl-transfer RNA synthetases family profile" evidence="16">
    <location>
        <begin position="4"/>
        <end position="720"/>
    </location>
</feature>
<comment type="domain">
    <text evidence="14">Consists of three domains; the N-terminal catalytic domain, the editing domain and the C-terminal C-Ala domain. The editing domain removes incorrectly charged amino acids, while the C-Ala domain, along with tRNA(Ala), serves as a bridge to cooperatively bring together the editing and aminoacylation centers thus stimulating deacylation of misacylated tRNAs.</text>
</comment>
<comment type="cofactor">
    <cofactor evidence="14">
        <name>Zn(2+)</name>
        <dbReference type="ChEBI" id="CHEBI:29105"/>
    </cofactor>
    <text evidence="14">Binds 1 zinc ion per subunit.</text>
</comment>
<evidence type="ECO:0000256" key="4">
    <source>
        <dbReference type="ARBA" id="ARBA00022598"/>
    </source>
</evidence>
<dbReference type="GO" id="GO:0008270">
    <property type="term" value="F:zinc ion binding"/>
    <property type="evidence" value="ECO:0007669"/>
    <property type="project" value="UniProtKB-UniRule"/>
</dbReference>
<dbReference type="KEGG" id="stur:STURON_001027"/>
<keyword evidence="11 14" id="KW-0030">Aminoacyl-tRNA synthetase</keyword>
<dbReference type="PANTHER" id="PTHR11777:SF9">
    <property type="entry name" value="ALANINE--TRNA LIGASE, CYTOPLASMIC"/>
    <property type="match status" value="1"/>
</dbReference>
<keyword evidence="5 14" id="KW-0479">Metal-binding</keyword>
<dbReference type="SUPFAM" id="SSF101353">
    <property type="entry name" value="Putative anticodon-binding domain of alanyl-tRNA synthetase (AlaRS)"/>
    <property type="match status" value="1"/>
</dbReference>
<feature type="binding site" evidence="14">
    <location>
        <position position="578"/>
    </location>
    <ligand>
        <name>Zn(2+)</name>
        <dbReference type="ChEBI" id="CHEBI:29105"/>
    </ligand>
</feature>
<dbReference type="HAMAP" id="MF_00036_B">
    <property type="entry name" value="Ala_tRNA_synth_B"/>
    <property type="match status" value="1"/>
</dbReference>
<dbReference type="RefSeq" id="WP_075048831.1">
    <property type="nucleotide sequence ID" value="NZ_CP012328.1"/>
</dbReference>
<dbReference type="SMART" id="SM00863">
    <property type="entry name" value="tRNA_SAD"/>
    <property type="match status" value="1"/>
</dbReference>
<dbReference type="PANTHER" id="PTHR11777">
    <property type="entry name" value="ALANYL-TRNA SYNTHETASE"/>
    <property type="match status" value="1"/>
</dbReference>
<evidence type="ECO:0000256" key="12">
    <source>
        <dbReference type="ARBA" id="ARBA00024779"/>
    </source>
</evidence>
<dbReference type="SUPFAM" id="SSF50447">
    <property type="entry name" value="Translation proteins"/>
    <property type="match status" value="1"/>
</dbReference>
<dbReference type="GO" id="GO:0005524">
    <property type="term" value="F:ATP binding"/>
    <property type="evidence" value="ECO:0007669"/>
    <property type="project" value="UniProtKB-UniRule"/>
</dbReference>
<evidence type="ECO:0000256" key="10">
    <source>
        <dbReference type="ARBA" id="ARBA00022917"/>
    </source>
</evidence>
<dbReference type="Gene3D" id="2.40.30.130">
    <property type="match status" value="1"/>
</dbReference>
<evidence type="ECO:0000256" key="7">
    <source>
        <dbReference type="ARBA" id="ARBA00022833"/>
    </source>
</evidence>
<keyword evidence="7 14" id="KW-0862">Zinc</keyword>
<reference evidence="17 18" key="1">
    <citation type="journal article" date="2015" name="Genome Announc.">
        <title>Complete Genome Sequence of Spiroplasma turonicum Strain Tab4cT, a Parasite of a Horse Fly, Haematopota sp. (Diptera: Tabanidae).</title>
        <authorList>
            <person name="Davis R.E."/>
            <person name="Shao J."/>
            <person name="Zhao Y."/>
            <person name="Gasparich G.E."/>
            <person name="Gaynor B.J."/>
            <person name="Donofrio N."/>
        </authorList>
    </citation>
    <scope>NUCLEOTIDE SEQUENCE [LARGE SCALE GENOMIC DNA]</scope>
    <source>
        <strain evidence="17 18">Tab4c</strain>
    </source>
</reference>
<accession>A0A0K1P7K3</accession>
<dbReference type="InterPro" id="IPR009000">
    <property type="entry name" value="Transl_B-barrel_sf"/>
</dbReference>
<dbReference type="FunFam" id="3.30.930.10:FF:000046">
    <property type="entry name" value="Alanine--tRNA ligase"/>
    <property type="match status" value="1"/>
</dbReference>
<keyword evidence="18" id="KW-1185">Reference proteome</keyword>
<protein>
    <recommendedName>
        <fullName evidence="14">Alanine--tRNA ligase</fullName>
        <ecNumber evidence="14">6.1.1.7</ecNumber>
    </recommendedName>
    <alternativeName>
        <fullName evidence="14">Alanyl-tRNA synthetase</fullName>
        <shortName evidence="14">AlaRS</shortName>
    </alternativeName>
</protein>
<keyword evidence="4 14" id="KW-0436">Ligase</keyword>
<evidence type="ECO:0000256" key="6">
    <source>
        <dbReference type="ARBA" id="ARBA00022741"/>
    </source>
</evidence>
<dbReference type="InterPro" id="IPR018162">
    <property type="entry name" value="Ala-tRNA-ligase_IIc_anticod-bd"/>
</dbReference>
<evidence type="ECO:0000313" key="17">
    <source>
        <dbReference type="EMBL" id="AKU80273.1"/>
    </source>
</evidence>
<evidence type="ECO:0000256" key="2">
    <source>
        <dbReference type="ARBA" id="ARBA00022490"/>
    </source>
</evidence>
<dbReference type="AlphaFoldDB" id="A0A0K1P7K3"/>
<keyword evidence="6 14" id="KW-0547">Nucleotide-binding</keyword>
<dbReference type="Gene3D" id="3.30.980.10">
    <property type="entry name" value="Threonyl-trna Synthetase, Chain A, domain 2"/>
    <property type="match status" value="1"/>
</dbReference>
<evidence type="ECO:0000256" key="11">
    <source>
        <dbReference type="ARBA" id="ARBA00023146"/>
    </source>
</evidence>
<dbReference type="SUPFAM" id="SSF55186">
    <property type="entry name" value="ThrRS/AlaRS common domain"/>
    <property type="match status" value="1"/>
</dbReference>
<keyword evidence="3 14" id="KW-0820">tRNA-binding</keyword>
<evidence type="ECO:0000256" key="8">
    <source>
        <dbReference type="ARBA" id="ARBA00022840"/>
    </source>
</evidence>
<comment type="catalytic activity">
    <reaction evidence="13 14">
        <text>tRNA(Ala) + L-alanine + ATP = L-alanyl-tRNA(Ala) + AMP + diphosphate</text>
        <dbReference type="Rhea" id="RHEA:12540"/>
        <dbReference type="Rhea" id="RHEA-COMP:9657"/>
        <dbReference type="Rhea" id="RHEA-COMP:9923"/>
        <dbReference type="ChEBI" id="CHEBI:30616"/>
        <dbReference type="ChEBI" id="CHEBI:33019"/>
        <dbReference type="ChEBI" id="CHEBI:57972"/>
        <dbReference type="ChEBI" id="CHEBI:78442"/>
        <dbReference type="ChEBI" id="CHEBI:78497"/>
        <dbReference type="ChEBI" id="CHEBI:456215"/>
        <dbReference type="EC" id="6.1.1.7"/>
    </reaction>
</comment>
<evidence type="ECO:0000256" key="14">
    <source>
        <dbReference type="HAMAP-Rule" id="MF_00036"/>
    </source>
</evidence>
<dbReference type="PROSITE" id="PS50860">
    <property type="entry name" value="AA_TRNA_LIGASE_II_ALA"/>
    <property type="match status" value="1"/>
</dbReference>
<keyword evidence="2 14" id="KW-0963">Cytoplasm</keyword>
<evidence type="ECO:0000256" key="5">
    <source>
        <dbReference type="ARBA" id="ARBA00022723"/>
    </source>
</evidence>
<dbReference type="GO" id="GO:0006419">
    <property type="term" value="P:alanyl-tRNA aminoacylation"/>
    <property type="evidence" value="ECO:0007669"/>
    <property type="project" value="UniProtKB-UniRule"/>
</dbReference>
<dbReference type="Gene3D" id="3.10.310.40">
    <property type="match status" value="1"/>
</dbReference>
<dbReference type="InterPro" id="IPR045864">
    <property type="entry name" value="aa-tRNA-synth_II/BPL/LPL"/>
</dbReference>
<evidence type="ECO:0000313" key="18">
    <source>
        <dbReference type="Proteomes" id="UP000067243"/>
    </source>
</evidence>
<evidence type="ECO:0000256" key="9">
    <source>
        <dbReference type="ARBA" id="ARBA00022884"/>
    </source>
</evidence>
<dbReference type="Pfam" id="PF01411">
    <property type="entry name" value="tRNA-synt_2c"/>
    <property type="match status" value="1"/>
</dbReference>
<dbReference type="GO" id="GO:0002161">
    <property type="term" value="F:aminoacyl-tRNA deacylase activity"/>
    <property type="evidence" value="ECO:0007669"/>
    <property type="project" value="TreeGrafter"/>
</dbReference>
<dbReference type="GO" id="GO:0000049">
    <property type="term" value="F:tRNA binding"/>
    <property type="evidence" value="ECO:0007669"/>
    <property type="project" value="UniProtKB-KW"/>
</dbReference>
<organism evidence="17 18">
    <name type="scientific">Spiroplasma turonicum</name>
    <dbReference type="NCBI Taxonomy" id="216946"/>
    <lineage>
        <taxon>Bacteria</taxon>
        <taxon>Bacillati</taxon>
        <taxon>Mycoplasmatota</taxon>
        <taxon>Mollicutes</taxon>
        <taxon>Entomoplasmatales</taxon>
        <taxon>Spiroplasmataceae</taxon>
        <taxon>Spiroplasma</taxon>
    </lineage>
</organism>
<dbReference type="InterPro" id="IPR023033">
    <property type="entry name" value="Ala_tRNA_ligase_euk/bac"/>
</dbReference>
<dbReference type="InterPro" id="IPR050058">
    <property type="entry name" value="Ala-tRNA_ligase"/>
</dbReference>
<dbReference type="Pfam" id="PF07973">
    <property type="entry name" value="tRNA_SAD"/>
    <property type="match status" value="1"/>
</dbReference>